<dbReference type="PROSITE" id="PS50883">
    <property type="entry name" value="EAL"/>
    <property type="match status" value="1"/>
</dbReference>
<proteinExistence type="predicted"/>
<feature type="domain" description="EAL" evidence="1">
    <location>
        <begin position="1"/>
        <end position="52"/>
    </location>
</feature>
<keyword evidence="3" id="KW-1185">Reference proteome</keyword>
<dbReference type="SUPFAM" id="SSF141868">
    <property type="entry name" value="EAL domain-like"/>
    <property type="match status" value="1"/>
</dbReference>
<dbReference type="AlphaFoldDB" id="A0A1I3ME66"/>
<reference evidence="3" key="1">
    <citation type="submission" date="2016-10" db="EMBL/GenBank/DDBJ databases">
        <authorList>
            <person name="Varghese N."/>
            <person name="Submissions S."/>
        </authorList>
    </citation>
    <scope>NUCLEOTIDE SEQUENCE [LARGE SCALE GENOMIC DNA]</scope>
    <source>
        <strain evidence="3">OK042</strain>
    </source>
</reference>
<dbReference type="InterPro" id="IPR050706">
    <property type="entry name" value="Cyclic-di-GMP_PDE-like"/>
</dbReference>
<accession>A0A1I3ME66</accession>
<gene>
    <name evidence="2" type="ORF">SAMN05518846_101590</name>
</gene>
<evidence type="ECO:0000313" key="2">
    <source>
        <dbReference type="EMBL" id="SFI95080.1"/>
    </source>
</evidence>
<dbReference type="InterPro" id="IPR035919">
    <property type="entry name" value="EAL_sf"/>
</dbReference>
<dbReference type="EMBL" id="FORT01000001">
    <property type="protein sequence ID" value="SFI95080.1"/>
    <property type="molecule type" value="Genomic_DNA"/>
</dbReference>
<dbReference type="GO" id="GO:0071111">
    <property type="term" value="F:cyclic-guanylate-specific phosphodiesterase activity"/>
    <property type="evidence" value="ECO:0007669"/>
    <property type="project" value="InterPro"/>
</dbReference>
<name>A0A1I3ME66_9BACL</name>
<dbReference type="Gene3D" id="3.20.20.450">
    <property type="entry name" value="EAL domain"/>
    <property type="match status" value="1"/>
</dbReference>
<protein>
    <submittedName>
        <fullName evidence="2">EAL domain-containing protein</fullName>
    </submittedName>
</protein>
<dbReference type="STRING" id="1884381.SAMN05518846_101590"/>
<evidence type="ECO:0000259" key="1">
    <source>
        <dbReference type="PROSITE" id="PS50883"/>
    </source>
</evidence>
<dbReference type="RefSeq" id="WP_092266447.1">
    <property type="nucleotide sequence ID" value="NZ_FORT01000001.1"/>
</dbReference>
<dbReference type="InterPro" id="IPR001633">
    <property type="entry name" value="EAL_dom"/>
</dbReference>
<organism evidence="2 3">
    <name type="scientific">Brevibacillus centrosporus</name>
    <dbReference type="NCBI Taxonomy" id="54910"/>
    <lineage>
        <taxon>Bacteria</taxon>
        <taxon>Bacillati</taxon>
        <taxon>Bacillota</taxon>
        <taxon>Bacilli</taxon>
        <taxon>Bacillales</taxon>
        <taxon>Paenibacillaceae</taxon>
        <taxon>Brevibacillus</taxon>
    </lineage>
</organism>
<evidence type="ECO:0000313" key="3">
    <source>
        <dbReference type="Proteomes" id="UP000198915"/>
    </source>
</evidence>
<dbReference type="PANTHER" id="PTHR33121:SF70">
    <property type="entry name" value="SIGNALING PROTEIN YKOW"/>
    <property type="match status" value="1"/>
</dbReference>
<dbReference type="Proteomes" id="UP000198915">
    <property type="component" value="Unassembled WGS sequence"/>
</dbReference>
<sequence length="87" mass="10131">MIVSIAEVIAEGVEHVDQLDFLWEQQCRQVQGYLFSPPILPEQLPLHFHEIQKRSIFLPQSCRDVTLLVTWLLLHTNGKGAPIWRKK</sequence>
<dbReference type="PANTHER" id="PTHR33121">
    <property type="entry name" value="CYCLIC DI-GMP PHOSPHODIESTERASE PDEF"/>
    <property type="match status" value="1"/>
</dbReference>